<dbReference type="Gene3D" id="2.30.30.40">
    <property type="entry name" value="SH3 Domains"/>
    <property type="match status" value="1"/>
</dbReference>
<name>A0A8H6YHD6_9AGAR</name>
<accession>A0A8H6YHD6</accession>
<dbReference type="PROSITE" id="PS50002">
    <property type="entry name" value="SH3"/>
    <property type="match status" value="1"/>
</dbReference>
<evidence type="ECO:0000313" key="6">
    <source>
        <dbReference type="Proteomes" id="UP000623467"/>
    </source>
</evidence>
<feature type="compositionally biased region" description="Polar residues" evidence="3">
    <location>
        <begin position="397"/>
        <end position="408"/>
    </location>
</feature>
<dbReference type="InterPro" id="IPR036028">
    <property type="entry name" value="SH3-like_dom_sf"/>
</dbReference>
<keyword evidence="1 2" id="KW-0728">SH3 domain</keyword>
<dbReference type="EMBL" id="JACAZH010000008">
    <property type="protein sequence ID" value="KAF7361185.1"/>
    <property type="molecule type" value="Genomic_DNA"/>
</dbReference>
<evidence type="ECO:0000256" key="1">
    <source>
        <dbReference type="ARBA" id="ARBA00022443"/>
    </source>
</evidence>
<dbReference type="SMART" id="SM00326">
    <property type="entry name" value="SH3"/>
    <property type="match status" value="1"/>
</dbReference>
<dbReference type="CDD" id="cd11856">
    <property type="entry name" value="SH3_p47phox_like"/>
    <property type="match status" value="1"/>
</dbReference>
<protein>
    <recommendedName>
        <fullName evidence="4">SH3 domain-containing protein</fullName>
    </recommendedName>
</protein>
<gene>
    <name evidence="5" type="ORF">MSAN_01150400</name>
</gene>
<dbReference type="InterPro" id="IPR001452">
    <property type="entry name" value="SH3_domain"/>
</dbReference>
<organism evidence="5 6">
    <name type="scientific">Mycena sanguinolenta</name>
    <dbReference type="NCBI Taxonomy" id="230812"/>
    <lineage>
        <taxon>Eukaryota</taxon>
        <taxon>Fungi</taxon>
        <taxon>Dikarya</taxon>
        <taxon>Basidiomycota</taxon>
        <taxon>Agaricomycotina</taxon>
        <taxon>Agaricomycetes</taxon>
        <taxon>Agaricomycetidae</taxon>
        <taxon>Agaricales</taxon>
        <taxon>Marasmiineae</taxon>
        <taxon>Mycenaceae</taxon>
        <taxon>Mycena</taxon>
    </lineage>
</organism>
<sequence>MPASKDLIRVPRNSTSGIDASESSSETAPFALTRTDTRIHRGIGRTFNEVVVWVGDWWESWANTGFKYIGPDHYRSRIEQFFMNGFARQAALDELYTALLHPSPKSLSRKHKELWGDCRTLLTFAHPSSTLQTQLVTFKILVALITRYPGFRRMLWDCESLKKASRTDSSFKKLWKPKHDFLASEDWVFHRNFVVFCLSDLDNGSENDLSKLVETGPPSGLGRVGCDDGTMNKVPIETLLGVSRLGPDFDFPRICAIRYLAGILELPTFWENGSTEPGRVSAIFSELCRTIIDLLNDTGRHADQTSFTSSLSMTAAREAVDILSYATFKALLNIRHPLSYPASLVEIVDILSQENIGTCFPRAFKKAPLVSKLLRKKEDDDSTRHRPSSLHGDINAATKQPDTRSNTPEPDPFAPDASDYIRAETPSDAIGGMMLEETSRPAKARYSFDGTGEGELALSAGSAVEVLDDRDPAWWYARDVKTGQEGVVPAAYLF</sequence>
<keyword evidence="6" id="KW-1185">Reference proteome</keyword>
<evidence type="ECO:0000259" key="4">
    <source>
        <dbReference type="PROSITE" id="PS50002"/>
    </source>
</evidence>
<dbReference type="AlphaFoldDB" id="A0A8H6YHD6"/>
<dbReference type="OrthoDB" id="3054162at2759"/>
<feature type="domain" description="SH3" evidence="4">
    <location>
        <begin position="437"/>
        <end position="494"/>
    </location>
</feature>
<reference evidence="5" key="1">
    <citation type="submission" date="2020-05" db="EMBL/GenBank/DDBJ databases">
        <title>Mycena genomes resolve the evolution of fungal bioluminescence.</title>
        <authorList>
            <person name="Tsai I.J."/>
        </authorList>
    </citation>
    <scope>NUCLEOTIDE SEQUENCE</scope>
    <source>
        <strain evidence="5">160909Yilan</strain>
    </source>
</reference>
<evidence type="ECO:0000256" key="3">
    <source>
        <dbReference type="SAM" id="MobiDB-lite"/>
    </source>
</evidence>
<evidence type="ECO:0000313" key="5">
    <source>
        <dbReference type="EMBL" id="KAF7361185.1"/>
    </source>
</evidence>
<dbReference type="SUPFAM" id="SSF50044">
    <property type="entry name" value="SH3-domain"/>
    <property type="match status" value="1"/>
</dbReference>
<comment type="caution">
    <text evidence="5">The sequence shown here is derived from an EMBL/GenBank/DDBJ whole genome shotgun (WGS) entry which is preliminary data.</text>
</comment>
<evidence type="ECO:0000256" key="2">
    <source>
        <dbReference type="PROSITE-ProRule" id="PRU00192"/>
    </source>
</evidence>
<feature type="region of interest" description="Disordered" evidence="3">
    <location>
        <begin position="375"/>
        <end position="419"/>
    </location>
</feature>
<proteinExistence type="predicted"/>
<dbReference type="Proteomes" id="UP000623467">
    <property type="component" value="Unassembled WGS sequence"/>
</dbReference>
<dbReference type="Pfam" id="PF00018">
    <property type="entry name" value="SH3_1"/>
    <property type="match status" value="1"/>
</dbReference>